<evidence type="ECO:0000259" key="6">
    <source>
        <dbReference type="SMART" id="SM00983"/>
    </source>
</evidence>
<dbReference type="SUPFAM" id="SSF63999">
    <property type="entry name" value="Thiamin pyrophosphokinase, catalytic domain"/>
    <property type="match status" value="1"/>
</dbReference>
<dbReference type="InterPro" id="IPR007371">
    <property type="entry name" value="TPK_catalytic"/>
</dbReference>
<dbReference type="Gene3D" id="3.40.50.10240">
    <property type="entry name" value="Thiamin pyrophosphokinase, catalytic domain"/>
    <property type="match status" value="1"/>
</dbReference>
<evidence type="ECO:0000256" key="3">
    <source>
        <dbReference type="ARBA" id="ARBA00022777"/>
    </source>
</evidence>
<keyword evidence="1 7" id="KW-0808">Transferase</keyword>
<dbReference type="InterPro" id="IPR006282">
    <property type="entry name" value="Thi_PPkinase"/>
</dbReference>
<dbReference type="EMBL" id="CP093366">
    <property type="protein sequence ID" value="UQS81613.1"/>
    <property type="molecule type" value="Genomic_DNA"/>
</dbReference>
<gene>
    <name evidence="7" type="ORF">MOO45_05185</name>
</gene>
<evidence type="ECO:0000313" key="7">
    <source>
        <dbReference type="EMBL" id="UQS81613.1"/>
    </source>
</evidence>
<evidence type="ECO:0000256" key="1">
    <source>
        <dbReference type="ARBA" id="ARBA00022679"/>
    </source>
</evidence>
<keyword evidence="3" id="KW-0418">Kinase</keyword>
<feature type="domain" description="Thiamin pyrophosphokinase thiamin-binding" evidence="6">
    <location>
        <begin position="141"/>
        <end position="206"/>
    </location>
</feature>
<keyword evidence="2" id="KW-0547">Nucleotide-binding</keyword>
<dbReference type="NCBIfam" id="TIGR01378">
    <property type="entry name" value="thi_PPkinase"/>
    <property type="match status" value="1"/>
</dbReference>
<dbReference type="InterPro" id="IPR053149">
    <property type="entry name" value="TPK"/>
</dbReference>
<dbReference type="Pfam" id="PF04263">
    <property type="entry name" value="TPK_catalytic"/>
    <property type="match status" value="1"/>
</dbReference>
<dbReference type="PANTHER" id="PTHR41299">
    <property type="entry name" value="THIAMINE PYROPHOSPHOKINASE"/>
    <property type="match status" value="1"/>
</dbReference>
<evidence type="ECO:0000256" key="4">
    <source>
        <dbReference type="ARBA" id="ARBA00022840"/>
    </source>
</evidence>
<dbReference type="InterPro" id="IPR036759">
    <property type="entry name" value="TPK_catalytic_sf"/>
</dbReference>
<dbReference type="CDD" id="cd07995">
    <property type="entry name" value="TPK"/>
    <property type="match status" value="1"/>
</dbReference>
<reference evidence="7" key="1">
    <citation type="journal article" date="2022" name="Int. J. Syst. Evol. Microbiol.">
        <title>Apilactobacillus apisilvae sp. nov., Nicolia spurrieriana gen. nov. sp. nov., Bombilactobacillus folatiphilus sp. nov. and Bombilactobacillus thymidiniphilus sp. nov., four new lactic acid bacterial isolates from stingless bees Tetragonula carbonaria and Austroplebeia australis.</title>
        <authorList>
            <person name="Oliphant S.A."/>
            <person name="Watson-Haigh N.S."/>
            <person name="Sumby K.M."/>
            <person name="Gardner J."/>
            <person name="Groom S."/>
            <person name="Jiranek V."/>
        </authorList>
    </citation>
    <scope>NUCLEOTIDE SEQUENCE</scope>
    <source>
        <strain evidence="7">SG4_D2</strain>
    </source>
</reference>
<evidence type="ECO:0000313" key="8">
    <source>
        <dbReference type="Proteomes" id="UP000831495"/>
    </source>
</evidence>
<dbReference type="PANTHER" id="PTHR41299:SF1">
    <property type="entry name" value="THIAMINE PYROPHOSPHOKINASE"/>
    <property type="match status" value="1"/>
</dbReference>
<dbReference type="Pfam" id="PF04265">
    <property type="entry name" value="TPK_B1_binding"/>
    <property type="match status" value="1"/>
</dbReference>
<evidence type="ECO:0000256" key="5">
    <source>
        <dbReference type="NCBIfam" id="TIGR01378"/>
    </source>
</evidence>
<protein>
    <recommendedName>
        <fullName evidence="5">Thiamine diphosphokinase</fullName>
        <ecNumber evidence="5">2.7.6.2</ecNumber>
    </recommendedName>
</protein>
<dbReference type="InterPro" id="IPR007373">
    <property type="entry name" value="Thiamin_PyroPKinase_B1-bd"/>
</dbReference>
<name>A0ABY4P7D3_9LACO</name>
<dbReference type="EC" id="2.7.6.2" evidence="5"/>
<accession>A0ABY4P7D3</accession>
<dbReference type="GO" id="GO:0004788">
    <property type="term" value="F:thiamine diphosphokinase activity"/>
    <property type="evidence" value="ECO:0007669"/>
    <property type="project" value="UniProtKB-EC"/>
</dbReference>
<dbReference type="RefSeq" id="WP_249513883.1">
    <property type="nucleotide sequence ID" value="NZ_CP093366.1"/>
</dbReference>
<organism evidence="7 8">
    <name type="scientific">Bombilactobacillus folatiphilus</name>
    <dbReference type="NCBI Taxonomy" id="2923362"/>
    <lineage>
        <taxon>Bacteria</taxon>
        <taxon>Bacillati</taxon>
        <taxon>Bacillota</taxon>
        <taxon>Bacilli</taxon>
        <taxon>Lactobacillales</taxon>
        <taxon>Lactobacillaceae</taxon>
        <taxon>Bombilactobacillus</taxon>
    </lineage>
</organism>
<dbReference type="Proteomes" id="UP000831495">
    <property type="component" value="Chromosome"/>
</dbReference>
<keyword evidence="8" id="KW-1185">Reference proteome</keyword>
<evidence type="ECO:0000256" key="2">
    <source>
        <dbReference type="ARBA" id="ARBA00022741"/>
    </source>
</evidence>
<proteinExistence type="predicted"/>
<sequence>MNKVNIMLGSSQNLPCSLNQISGTWIGADHGNITLLQNEILPQISVGDFDSLSSVELAWLEASVSDIRYAKPEKDFTDSQAAVFIALEDLAAQQVDIYGATGGRLDHEMVNVLLPLDVNVVDLPKIRLIDSQNVITYYHPGSYSITKLEQTKYLCFLNLVAVKALTIQGAKYPLAPTDFERPVSLSSNEFIGDQPVYFSFKSGTVAVIQCSDLI</sequence>
<dbReference type="SMART" id="SM00983">
    <property type="entry name" value="TPK_B1_binding"/>
    <property type="match status" value="1"/>
</dbReference>
<keyword evidence="4" id="KW-0067">ATP-binding</keyword>